<evidence type="ECO:0000256" key="1">
    <source>
        <dbReference type="ARBA" id="ARBA00010617"/>
    </source>
</evidence>
<dbReference type="PRINTS" id="PR00385">
    <property type="entry name" value="P450"/>
</dbReference>
<keyword evidence="3" id="KW-1185">Reference proteome</keyword>
<dbReference type="InterPro" id="IPR002397">
    <property type="entry name" value="Cyt_P450_B"/>
</dbReference>
<organism evidence="2 3">
    <name type="scientific">Sporichthya brevicatena</name>
    <dbReference type="NCBI Taxonomy" id="171442"/>
    <lineage>
        <taxon>Bacteria</taxon>
        <taxon>Bacillati</taxon>
        <taxon>Actinomycetota</taxon>
        <taxon>Actinomycetes</taxon>
        <taxon>Sporichthyales</taxon>
        <taxon>Sporichthyaceae</taxon>
        <taxon>Sporichthya</taxon>
    </lineage>
</organism>
<dbReference type="PANTHER" id="PTHR46696">
    <property type="entry name" value="P450, PUTATIVE (EUROFUNG)-RELATED"/>
    <property type="match status" value="1"/>
</dbReference>
<protein>
    <submittedName>
        <fullName evidence="2">Monooxygenase YjiB</fullName>
    </submittedName>
</protein>
<proteinExistence type="inferred from homology"/>
<dbReference type="Gene3D" id="1.10.630.10">
    <property type="entry name" value="Cytochrome P450"/>
    <property type="match status" value="1"/>
</dbReference>
<keyword evidence="2" id="KW-0560">Oxidoreductase</keyword>
<dbReference type="InterPro" id="IPR036396">
    <property type="entry name" value="Cyt_P450_sf"/>
</dbReference>
<dbReference type="PANTHER" id="PTHR46696:SF3">
    <property type="entry name" value="PULCHERRIMINIC ACID SYNTHASE"/>
    <property type="match status" value="1"/>
</dbReference>
<keyword evidence="2" id="KW-0503">Monooxygenase</keyword>
<accession>A0ABP3RY59</accession>
<dbReference type="GO" id="GO:0004497">
    <property type="term" value="F:monooxygenase activity"/>
    <property type="evidence" value="ECO:0007669"/>
    <property type="project" value="UniProtKB-KW"/>
</dbReference>
<dbReference type="SUPFAM" id="SSF48264">
    <property type="entry name" value="Cytochrome P450"/>
    <property type="match status" value="1"/>
</dbReference>
<dbReference type="Proteomes" id="UP001500957">
    <property type="component" value="Unassembled WGS sequence"/>
</dbReference>
<sequence length="381" mass="42232">MEYDPLAPPDHPWDVLDALREQCPAHRTPKGIVHTVGYPTVTGVLADHETYSSRSLRPPAEGEVEQLLHLDGAEHVRVRRIANKALPKRFMLHCQPWVEEIARELLTPHLDSGGFDLVPTLSQPLPAIVFFRLLGIPESDRERFISWADDAVEYSHRSEEPPSHPEFVAYARERIEHVRAKPGEDILSSLVHAEVEGQHLTDDELVAMVRILIVAGTETTANAISTLFHQLLSQPALWEKVKADESLRAVAVEEALRIDPPLAWIPRITAQATEIAGVEIPAGCVVAVNLASANHDPTHYADPHTFRLDRDADEPTPVTFGFASHFCIGAPLAKVELRGALNAVIDLLPDLSLPADYEWKPRGPVMMRGAKALPVRFTPRS</sequence>
<dbReference type="InterPro" id="IPR001128">
    <property type="entry name" value="Cyt_P450"/>
</dbReference>
<comment type="similarity">
    <text evidence="1">Belongs to the cytochrome P450 family.</text>
</comment>
<evidence type="ECO:0000313" key="3">
    <source>
        <dbReference type="Proteomes" id="UP001500957"/>
    </source>
</evidence>
<name>A0ABP3RY59_9ACTN</name>
<comment type="caution">
    <text evidence="2">The sequence shown here is derived from an EMBL/GenBank/DDBJ whole genome shotgun (WGS) entry which is preliminary data.</text>
</comment>
<dbReference type="PRINTS" id="PR00359">
    <property type="entry name" value="BP450"/>
</dbReference>
<gene>
    <name evidence="2" type="primary">yjiB_1</name>
    <name evidence="2" type="ORF">GCM10009547_18110</name>
</gene>
<dbReference type="EMBL" id="BAAAHE010000014">
    <property type="protein sequence ID" value="GAA0616439.1"/>
    <property type="molecule type" value="Genomic_DNA"/>
</dbReference>
<evidence type="ECO:0000313" key="2">
    <source>
        <dbReference type="EMBL" id="GAA0616439.1"/>
    </source>
</evidence>
<dbReference type="RefSeq" id="WP_344604251.1">
    <property type="nucleotide sequence ID" value="NZ_BAAAHE010000014.1"/>
</dbReference>
<reference evidence="3" key="1">
    <citation type="journal article" date="2019" name="Int. J. Syst. Evol. Microbiol.">
        <title>The Global Catalogue of Microorganisms (GCM) 10K type strain sequencing project: providing services to taxonomists for standard genome sequencing and annotation.</title>
        <authorList>
            <consortium name="The Broad Institute Genomics Platform"/>
            <consortium name="The Broad Institute Genome Sequencing Center for Infectious Disease"/>
            <person name="Wu L."/>
            <person name="Ma J."/>
        </authorList>
    </citation>
    <scope>NUCLEOTIDE SEQUENCE [LARGE SCALE GENOMIC DNA]</scope>
    <source>
        <strain evidence="3">JCM 10671</strain>
    </source>
</reference>
<dbReference type="Pfam" id="PF00067">
    <property type="entry name" value="p450"/>
    <property type="match status" value="1"/>
</dbReference>